<protein>
    <submittedName>
        <fullName evidence="2">Alpha/beta hydrolase</fullName>
    </submittedName>
</protein>
<dbReference type="RefSeq" id="WP_115693504.1">
    <property type="nucleotide sequence ID" value="NZ_CP031417.1"/>
</dbReference>
<reference evidence="2 3" key="1">
    <citation type="submission" date="2018-07" db="EMBL/GenBank/DDBJ databases">
        <authorList>
            <person name="Quirk P.G."/>
            <person name="Krulwich T.A."/>
        </authorList>
    </citation>
    <scope>NUCLEOTIDE SEQUENCE [LARGE SCALE GENOMIC DNA]</scope>
    <source>
        <strain evidence="2 3">CC-BB4</strain>
    </source>
</reference>
<keyword evidence="3" id="KW-1185">Reference proteome</keyword>
<dbReference type="PANTHER" id="PTHR11614">
    <property type="entry name" value="PHOSPHOLIPASE-RELATED"/>
    <property type="match status" value="1"/>
</dbReference>
<dbReference type="Gene3D" id="3.40.50.1820">
    <property type="entry name" value="alpha/beta hydrolase"/>
    <property type="match status" value="1"/>
</dbReference>
<dbReference type="SUPFAM" id="SSF53474">
    <property type="entry name" value="alpha/beta-Hydrolases"/>
    <property type="match status" value="1"/>
</dbReference>
<dbReference type="Pfam" id="PF12146">
    <property type="entry name" value="Hydrolase_4"/>
    <property type="match status" value="1"/>
</dbReference>
<dbReference type="AlphaFoldDB" id="A0A346A1S8"/>
<keyword evidence="2" id="KW-0378">Hydrolase</keyword>
<feature type="domain" description="Serine aminopeptidase S33" evidence="1">
    <location>
        <begin position="40"/>
        <end position="294"/>
    </location>
</feature>
<evidence type="ECO:0000313" key="3">
    <source>
        <dbReference type="Proteomes" id="UP000254889"/>
    </source>
</evidence>
<evidence type="ECO:0000259" key="1">
    <source>
        <dbReference type="Pfam" id="PF12146"/>
    </source>
</evidence>
<organism evidence="2 3">
    <name type="scientific">Pseudolabrys taiwanensis</name>
    <dbReference type="NCBI Taxonomy" id="331696"/>
    <lineage>
        <taxon>Bacteria</taxon>
        <taxon>Pseudomonadati</taxon>
        <taxon>Pseudomonadota</taxon>
        <taxon>Alphaproteobacteria</taxon>
        <taxon>Hyphomicrobiales</taxon>
        <taxon>Xanthobacteraceae</taxon>
        <taxon>Pseudolabrys</taxon>
    </lineage>
</organism>
<accession>A0A346A1S8</accession>
<dbReference type="Proteomes" id="UP000254889">
    <property type="component" value="Chromosome"/>
</dbReference>
<dbReference type="EMBL" id="CP031417">
    <property type="protein sequence ID" value="AXK83125.1"/>
    <property type="molecule type" value="Genomic_DNA"/>
</dbReference>
<gene>
    <name evidence="2" type="ORF">DW352_22955</name>
</gene>
<dbReference type="InterPro" id="IPR022742">
    <property type="entry name" value="Hydrolase_4"/>
</dbReference>
<dbReference type="InterPro" id="IPR051044">
    <property type="entry name" value="MAG_DAG_Lipase"/>
</dbReference>
<dbReference type="KEGG" id="ptaw:DW352_22955"/>
<proteinExistence type="predicted"/>
<name>A0A346A1S8_9HYPH</name>
<sequence length="314" mass="34336">MKLVSIPANPVPDNVVSGVVKTPDNVSLRFARWAPPPGRRGTVVVLQGRAEYIEKYFETVRDLRARGFAVATFDWRGQGLSDRALSDKRKGYVRNFKEYATDLAAIMEQVVLPDCPPPIYLLAHSMGGAIAVAACHDGSRWFERVVLSAPMIALPPSPLTRVAGPLARTLRLFGSGSAYVPTGNGALTGKQEFIENPLTSDPVRYARNAAVLEEEPELGLGAPTVAWADAALRLMKRFAQPSYAGRIRQPMLMVAAGRDQVVSTPAIEQFGMNLLAGRHLILAGAKHELLQEQDHYRGQFWAAFDAFVPGTPRY</sequence>
<evidence type="ECO:0000313" key="2">
    <source>
        <dbReference type="EMBL" id="AXK83125.1"/>
    </source>
</evidence>
<dbReference type="GO" id="GO:0016787">
    <property type="term" value="F:hydrolase activity"/>
    <property type="evidence" value="ECO:0007669"/>
    <property type="project" value="UniProtKB-KW"/>
</dbReference>
<dbReference type="InterPro" id="IPR029058">
    <property type="entry name" value="AB_hydrolase_fold"/>
</dbReference>
<dbReference type="OrthoDB" id="9788260at2"/>